<dbReference type="SMR" id="A0A067D1L4"/>
<keyword evidence="12" id="KW-1185">Reference proteome</keyword>
<evidence type="ECO:0000256" key="3">
    <source>
        <dbReference type="ARBA" id="ARBA00010617"/>
    </source>
</evidence>
<evidence type="ECO:0000256" key="8">
    <source>
        <dbReference type="ARBA" id="ARBA00023033"/>
    </source>
</evidence>
<keyword evidence="9" id="KW-0472">Membrane</keyword>
<dbReference type="GO" id="GO:0005506">
    <property type="term" value="F:iron ion binding"/>
    <property type="evidence" value="ECO:0007669"/>
    <property type="project" value="InterPro"/>
</dbReference>
<keyword evidence="6" id="KW-0560">Oxidoreductase</keyword>
<organism evidence="11 12">
    <name type="scientific">Citrus sinensis</name>
    <name type="common">Sweet orange</name>
    <name type="synonym">Citrus aurantium var. sinensis</name>
    <dbReference type="NCBI Taxonomy" id="2711"/>
    <lineage>
        <taxon>Eukaryota</taxon>
        <taxon>Viridiplantae</taxon>
        <taxon>Streptophyta</taxon>
        <taxon>Embryophyta</taxon>
        <taxon>Tracheophyta</taxon>
        <taxon>Spermatophyta</taxon>
        <taxon>Magnoliopsida</taxon>
        <taxon>eudicotyledons</taxon>
        <taxon>Gunneridae</taxon>
        <taxon>Pentapetalae</taxon>
        <taxon>rosids</taxon>
        <taxon>malvids</taxon>
        <taxon>Sapindales</taxon>
        <taxon>Rutaceae</taxon>
        <taxon>Aurantioideae</taxon>
        <taxon>Citrus</taxon>
    </lineage>
</organism>
<sequence>MARLHDFGRSIFGRSKITSNLPTSPLALRIIGHLHLLGPIPHQALHKLSMRYGPLIHFFLGSVPCIVACSPETAKEILKIHETSFCDRPISATVDYLTYGSADFAFAPYGPYWKFMKKICMTQLLEIKRFMQLMLKKAKASEAVDVGRELIRLTNNVMSRMTMGQICSNNEEEADEVMNLNLDLQGFGKKMKEARKRFDTMMERIIKEQEETRKTNKETGRDDALNDLLDILLTVSEDESSEIKLTMENIKAFIMNIFSGGTDTSAITIESLAELINHPDIMNKAKEEIDVVVGKNRLETLRLHHAGPMSVRESTENCTINGYEIPAKTRVFINVWSIGRDPKHWEAPLEFRPERFIAEDGKSQLDVRGQHYHYIPFVSGRRACPGISLALHKKVNGGDGATVDMEEAPGLTLPRAHPLICVPAARLNPFLSLE</sequence>
<dbReference type="PRINTS" id="PR00385">
    <property type="entry name" value="P450"/>
</dbReference>
<comment type="cofactor">
    <cofactor evidence="1 10">
        <name>heme</name>
        <dbReference type="ChEBI" id="CHEBI:30413"/>
    </cofactor>
</comment>
<evidence type="ECO:0000256" key="1">
    <source>
        <dbReference type="ARBA" id="ARBA00001971"/>
    </source>
</evidence>
<evidence type="ECO:0000313" key="12">
    <source>
        <dbReference type="Proteomes" id="UP000027120"/>
    </source>
</evidence>
<dbReference type="InterPro" id="IPR001128">
    <property type="entry name" value="Cyt_P450"/>
</dbReference>
<evidence type="ECO:0008006" key="13">
    <source>
        <dbReference type="Google" id="ProtNLM"/>
    </source>
</evidence>
<evidence type="ECO:0000256" key="6">
    <source>
        <dbReference type="ARBA" id="ARBA00023002"/>
    </source>
</evidence>
<dbReference type="InterPro" id="IPR036396">
    <property type="entry name" value="Cyt_P450_sf"/>
</dbReference>
<evidence type="ECO:0000256" key="9">
    <source>
        <dbReference type="ARBA" id="ARBA00023136"/>
    </source>
</evidence>
<keyword evidence="7 10" id="KW-0408">Iron</keyword>
<keyword evidence="8" id="KW-0503">Monooxygenase</keyword>
<dbReference type="InterPro" id="IPR002401">
    <property type="entry name" value="Cyt_P450_E_grp-I"/>
</dbReference>
<evidence type="ECO:0000256" key="10">
    <source>
        <dbReference type="PIRSR" id="PIRSR602401-1"/>
    </source>
</evidence>
<dbReference type="GO" id="GO:0016020">
    <property type="term" value="C:membrane"/>
    <property type="evidence" value="ECO:0000318"/>
    <property type="project" value="GO_Central"/>
</dbReference>
<feature type="binding site" description="axial binding residue" evidence="10">
    <location>
        <position position="384"/>
    </location>
    <ligand>
        <name>heme</name>
        <dbReference type="ChEBI" id="CHEBI:30413"/>
    </ligand>
    <ligandPart>
        <name>Fe</name>
        <dbReference type="ChEBI" id="CHEBI:18248"/>
    </ligandPart>
</feature>
<dbReference type="PANTHER" id="PTHR47943">
    <property type="entry name" value="CYTOCHROME P450 93A3-LIKE"/>
    <property type="match status" value="1"/>
</dbReference>
<dbReference type="GO" id="GO:0020037">
    <property type="term" value="F:heme binding"/>
    <property type="evidence" value="ECO:0007669"/>
    <property type="project" value="InterPro"/>
</dbReference>
<dbReference type="PANTHER" id="PTHR47943:SF8">
    <property type="entry name" value="CYTOCHROME P450"/>
    <property type="match status" value="1"/>
</dbReference>
<comment type="subcellular location">
    <subcellularLocation>
        <location evidence="2">Membrane</location>
    </subcellularLocation>
</comment>
<evidence type="ECO:0000256" key="4">
    <source>
        <dbReference type="ARBA" id="ARBA00022617"/>
    </source>
</evidence>
<dbReference type="Gene3D" id="1.10.630.10">
    <property type="entry name" value="Cytochrome P450"/>
    <property type="match status" value="1"/>
</dbReference>
<dbReference type="AlphaFoldDB" id="A0A067D1L4"/>
<proteinExistence type="inferred from homology"/>
<evidence type="ECO:0000256" key="2">
    <source>
        <dbReference type="ARBA" id="ARBA00004370"/>
    </source>
</evidence>
<dbReference type="STRING" id="2711.A0A067D1L4"/>
<dbReference type="Proteomes" id="UP000027120">
    <property type="component" value="Unassembled WGS sequence"/>
</dbReference>
<protein>
    <recommendedName>
        <fullName evidence="13">Cytochrome P450</fullName>
    </recommendedName>
</protein>
<evidence type="ECO:0000313" key="11">
    <source>
        <dbReference type="EMBL" id="KDO36864.1"/>
    </source>
</evidence>
<comment type="similarity">
    <text evidence="3">Belongs to the cytochrome P450 family.</text>
</comment>
<dbReference type="Pfam" id="PF00067">
    <property type="entry name" value="p450"/>
    <property type="match status" value="2"/>
</dbReference>
<gene>
    <name evidence="11" type="ORF">CISIN_1g036710mg</name>
</gene>
<evidence type="ECO:0000256" key="7">
    <source>
        <dbReference type="ARBA" id="ARBA00023004"/>
    </source>
</evidence>
<dbReference type="GO" id="GO:0016709">
    <property type="term" value="F:oxidoreductase activity, acting on paired donors, with incorporation or reduction of molecular oxygen, NAD(P)H as one donor, and incorporation of one atom of oxygen"/>
    <property type="evidence" value="ECO:0000318"/>
    <property type="project" value="GO_Central"/>
</dbReference>
<evidence type="ECO:0000256" key="5">
    <source>
        <dbReference type="ARBA" id="ARBA00022723"/>
    </source>
</evidence>
<dbReference type="EMBL" id="KK792806">
    <property type="protein sequence ID" value="KDO36864.1"/>
    <property type="molecule type" value="Genomic_DNA"/>
</dbReference>
<reference evidence="11 12" key="1">
    <citation type="submission" date="2014-04" db="EMBL/GenBank/DDBJ databases">
        <authorList>
            <consortium name="International Citrus Genome Consortium"/>
            <person name="Gmitter F."/>
            <person name="Chen C."/>
            <person name="Farmerie W."/>
            <person name="Harkins T."/>
            <person name="Desany B."/>
            <person name="Mohiuddin M."/>
            <person name="Kodira C."/>
            <person name="Borodovsky M."/>
            <person name="Lomsadze A."/>
            <person name="Burns P."/>
            <person name="Jenkins J."/>
            <person name="Prochnik S."/>
            <person name="Shu S."/>
            <person name="Chapman J."/>
            <person name="Pitluck S."/>
            <person name="Schmutz J."/>
            <person name="Rokhsar D."/>
        </authorList>
    </citation>
    <scope>NUCLEOTIDE SEQUENCE</scope>
</reference>
<keyword evidence="5 10" id="KW-0479">Metal-binding</keyword>
<dbReference type="SUPFAM" id="SSF48264">
    <property type="entry name" value="Cytochrome P450"/>
    <property type="match status" value="1"/>
</dbReference>
<dbReference type="PRINTS" id="PR00463">
    <property type="entry name" value="EP450I"/>
</dbReference>
<name>A0A067D1L4_CITSI</name>
<accession>A0A067D1L4</accession>
<keyword evidence="4 10" id="KW-0349">Heme</keyword>